<dbReference type="KEGG" id="marq:MARGE09_P0630"/>
<reference evidence="2 3" key="1">
    <citation type="journal article" date="2022" name="IScience">
        <title>An ultrasensitive nanofiber-based assay for enzymatic hydrolysis and deep-sea microbial degradation of cellulose.</title>
        <authorList>
            <person name="Tsudome M."/>
            <person name="Tachioka M."/>
            <person name="Miyazaki M."/>
            <person name="Uchimura K."/>
            <person name="Tsuda M."/>
            <person name="Takaki Y."/>
            <person name="Deguchi S."/>
        </authorList>
    </citation>
    <scope>NUCLEOTIDE SEQUENCE [LARGE SCALE GENOMIC DNA]</scope>
    <source>
        <strain evidence="2 3">GE09</strain>
    </source>
</reference>
<gene>
    <name evidence="2" type="ORF">MARGE09_P0630</name>
</gene>
<evidence type="ECO:0000256" key="1">
    <source>
        <dbReference type="SAM" id="MobiDB-lite"/>
    </source>
</evidence>
<evidence type="ECO:0000313" key="2">
    <source>
        <dbReference type="EMBL" id="BCD96430.1"/>
    </source>
</evidence>
<dbReference type="EMBL" id="AP023086">
    <property type="protein sequence ID" value="BCD96430.1"/>
    <property type="molecule type" value="Genomic_DNA"/>
</dbReference>
<dbReference type="Proteomes" id="UP001320119">
    <property type="component" value="Chromosome"/>
</dbReference>
<feature type="region of interest" description="Disordered" evidence="1">
    <location>
        <begin position="293"/>
        <end position="318"/>
    </location>
</feature>
<name>A0AAN1WF35_9GAMM</name>
<keyword evidence="3" id="KW-1185">Reference proteome</keyword>
<dbReference type="AlphaFoldDB" id="A0AAN1WF35"/>
<accession>A0AAN1WF35</accession>
<organism evidence="2 3">
    <name type="scientific">Marinagarivorans cellulosilyticus</name>
    <dbReference type="NCBI Taxonomy" id="2721545"/>
    <lineage>
        <taxon>Bacteria</taxon>
        <taxon>Pseudomonadati</taxon>
        <taxon>Pseudomonadota</taxon>
        <taxon>Gammaproteobacteria</taxon>
        <taxon>Cellvibrionales</taxon>
        <taxon>Cellvibrionaceae</taxon>
        <taxon>Marinagarivorans</taxon>
    </lineage>
</organism>
<proteinExistence type="predicted"/>
<evidence type="ECO:0000313" key="3">
    <source>
        <dbReference type="Proteomes" id="UP001320119"/>
    </source>
</evidence>
<dbReference type="InterPro" id="IPR012434">
    <property type="entry name" value="DUF1631"/>
</dbReference>
<protein>
    <recommendedName>
        <fullName evidence="4">DUF1631 family protein</fullName>
    </recommendedName>
</protein>
<evidence type="ECO:0008006" key="4">
    <source>
        <dbReference type="Google" id="ProtNLM"/>
    </source>
</evidence>
<sequence length="545" mass="61106">MFFPSLIEQCQREGPSTPFPSDCEVRNSLNQFMEWLQRCLTAPLTQISDATTRTTENINTVSLVAQFTQYINLSTDSGLTPSTNPLAQHRIIDALDKTFTINSETDTQLFIDTIEKQFNASAEGFYSQLNRFCGCYFSMSSDSLTRRELPKPTVCLDSDIEITPPTPAPSILDAEEAIQYIKTFIEVELSLGKVDARFHSLGKRIAIPIINYSLAMPEALVTSDTKHPLKQLLLTVKNIAQHCHAYNSPQSYKLATQAEITLKHFIDCAMEGSININDTLLKLAPIAAQCKKPQTNTVTPTPDTPTPETEPKPKQVTAPTKAPLVLINNTKVINKEDHNTATSKNKNNAYSSIQEQACHMVKTLLLDADKQNSLAAKLQHEWQKTLESVGNRHGTRSKAWEQAIEQFIELTHYESINALPLPLAQSIEKQLRAAGFRNTLISRRAQAPAIDAQYAVILKEGNWFDYERDGRQIRCKLAAIIKQIGRYIFISRQGQKVLEIDYLALKKQLINGGIKPCSRVSLNNTLEDVLANIKHAQAQEFELDY</sequence>
<dbReference type="Pfam" id="PF07793">
    <property type="entry name" value="DUF1631"/>
    <property type="match status" value="1"/>
</dbReference>